<dbReference type="EMBL" id="CP046996">
    <property type="protein sequence ID" value="QHA00953.1"/>
    <property type="molecule type" value="Genomic_DNA"/>
</dbReference>
<organism evidence="1 2">
    <name type="scientific">Dehalobacter restrictus</name>
    <dbReference type="NCBI Taxonomy" id="55583"/>
    <lineage>
        <taxon>Bacteria</taxon>
        <taxon>Bacillati</taxon>
        <taxon>Bacillota</taxon>
        <taxon>Clostridia</taxon>
        <taxon>Eubacteriales</taxon>
        <taxon>Desulfitobacteriaceae</taxon>
        <taxon>Dehalobacter</taxon>
    </lineage>
</organism>
<gene>
    <name evidence="1" type="ORF">GQ588_10060</name>
</gene>
<proteinExistence type="predicted"/>
<dbReference type="Proteomes" id="UP000430508">
    <property type="component" value="Chromosome"/>
</dbReference>
<dbReference type="AlphaFoldDB" id="A0A857DJG8"/>
<sequence>MSITQITREFLGLSSDTKPTSVATGSKFIELDTKKVFIFDGSSWYLNPTPVMVTDSLPTGSNIIGRVGIDSGNNGVSIVGSLANITGAVQNVTTAGTRLQLPDIDCHEVTIIAKRLNTGYIYAGGSDVSSSVYGVELAALESYTFPVANANQIYIDSSVNGEGISYVAV</sequence>
<evidence type="ECO:0000313" key="2">
    <source>
        <dbReference type="Proteomes" id="UP000430508"/>
    </source>
</evidence>
<name>A0A857DJG8_9FIRM</name>
<reference evidence="1 2" key="1">
    <citation type="submission" date="2019-12" db="EMBL/GenBank/DDBJ databases">
        <title>Sequence classification of anaerobic respiratory reductive dehalogenases: First we see many, then we see few.</title>
        <authorList>
            <person name="Molenda O."/>
            <person name="Puentes Jacome L.A."/>
            <person name="Cao X."/>
            <person name="Nesbo C.L."/>
            <person name="Tang S."/>
            <person name="Morson N."/>
            <person name="Patron J."/>
            <person name="Lomheim L."/>
            <person name="Wishart D.S."/>
            <person name="Edwards E.A."/>
        </authorList>
    </citation>
    <scope>NUCLEOTIDE SEQUENCE [LARGE SCALE GENOMIC DNA]</scope>
    <source>
        <strain evidence="1 2">12DCA</strain>
    </source>
</reference>
<accession>A0A857DJG8</accession>
<evidence type="ECO:0000313" key="1">
    <source>
        <dbReference type="EMBL" id="QHA00953.1"/>
    </source>
</evidence>
<protein>
    <submittedName>
        <fullName evidence="1">Uncharacterized protein</fullName>
    </submittedName>
</protein>
<dbReference type="RefSeq" id="WP_158208323.1">
    <property type="nucleotide sequence ID" value="NZ_CP046996.1"/>
</dbReference>